<evidence type="ECO:0000256" key="1">
    <source>
        <dbReference type="SAM" id="MobiDB-lite"/>
    </source>
</evidence>
<feature type="region of interest" description="Disordered" evidence="1">
    <location>
        <begin position="129"/>
        <end position="157"/>
    </location>
</feature>
<gene>
    <name evidence="2" type="ORF">GGP41_007187</name>
</gene>
<organism evidence="2 3">
    <name type="scientific">Cochliobolus sativus</name>
    <name type="common">Common root rot and spot blotch fungus</name>
    <name type="synonym">Bipolaris sorokiniana</name>
    <dbReference type="NCBI Taxonomy" id="45130"/>
    <lineage>
        <taxon>Eukaryota</taxon>
        <taxon>Fungi</taxon>
        <taxon>Dikarya</taxon>
        <taxon>Ascomycota</taxon>
        <taxon>Pezizomycotina</taxon>
        <taxon>Dothideomycetes</taxon>
        <taxon>Pleosporomycetidae</taxon>
        <taxon>Pleosporales</taxon>
        <taxon>Pleosporineae</taxon>
        <taxon>Pleosporaceae</taxon>
        <taxon>Bipolaris</taxon>
    </lineage>
</organism>
<feature type="compositionally biased region" description="Low complexity" evidence="1">
    <location>
        <begin position="146"/>
        <end position="157"/>
    </location>
</feature>
<reference evidence="2" key="1">
    <citation type="submission" date="2019-11" db="EMBL/GenBank/DDBJ databases">
        <title>Bipolaris sorokiniana Genome sequencing.</title>
        <authorList>
            <person name="Wang H."/>
        </authorList>
    </citation>
    <scope>NUCLEOTIDE SEQUENCE</scope>
</reference>
<name>A0A8H5ZS53_COCSA</name>
<protein>
    <submittedName>
        <fullName evidence="2">Uncharacterized protein</fullName>
    </submittedName>
</protein>
<dbReference type="Proteomes" id="UP000624244">
    <property type="component" value="Unassembled WGS sequence"/>
</dbReference>
<proteinExistence type="predicted"/>
<evidence type="ECO:0000313" key="2">
    <source>
        <dbReference type="EMBL" id="KAF5854382.1"/>
    </source>
</evidence>
<dbReference type="AlphaFoldDB" id="A0A8H5ZS53"/>
<accession>A0A8H5ZS53</accession>
<dbReference type="EMBL" id="WNKQ01000001">
    <property type="protein sequence ID" value="KAF5854382.1"/>
    <property type="molecule type" value="Genomic_DNA"/>
</dbReference>
<comment type="caution">
    <text evidence="2">The sequence shown here is derived from an EMBL/GenBank/DDBJ whole genome shotgun (WGS) entry which is preliminary data.</text>
</comment>
<sequence length="157" mass="17407">MRGHDGLSRPVRPILLPVRAFGRYEQLLYSLHPACLLLPSSPLSIYTSSTTTTLTIRTRSATAFDTSPSNNHPSPPISTMSAITETRQSVYVSDGFSEPMSTQHNFANNFDLNDPERAMSEYQRIMHEHTKRQLTTATDSARRRSGSSNESVSSTSS</sequence>
<evidence type="ECO:0000313" key="3">
    <source>
        <dbReference type="Proteomes" id="UP000624244"/>
    </source>
</evidence>